<proteinExistence type="predicted"/>
<name>A0A919G9T3_9ACTN</name>
<dbReference type="GO" id="GO:0006355">
    <property type="term" value="P:regulation of DNA-templated transcription"/>
    <property type="evidence" value="ECO:0007669"/>
    <property type="project" value="TreeGrafter"/>
</dbReference>
<dbReference type="CDD" id="cd03139">
    <property type="entry name" value="GATase1_PfpI_2"/>
    <property type="match status" value="1"/>
</dbReference>
<evidence type="ECO:0000313" key="3">
    <source>
        <dbReference type="Proteomes" id="UP000617734"/>
    </source>
</evidence>
<organism evidence="2 3">
    <name type="scientific">Kitasatospora indigofera</name>
    <dbReference type="NCBI Taxonomy" id="67307"/>
    <lineage>
        <taxon>Bacteria</taxon>
        <taxon>Bacillati</taxon>
        <taxon>Actinomycetota</taxon>
        <taxon>Actinomycetes</taxon>
        <taxon>Kitasatosporales</taxon>
        <taxon>Streptomycetaceae</taxon>
        <taxon>Kitasatospora</taxon>
    </lineage>
</organism>
<accession>A0A919G9T3</accession>
<dbReference type="Gene3D" id="3.40.50.880">
    <property type="match status" value="1"/>
</dbReference>
<dbReference type="Proteomes" id="UP000617734">
    <property type="component" value="Unassembled WGS sequence"/>
</dbReference>
<dbReference type="InterPro" id="IPR029062">
    <property type="entry name" value="Class_I_gatase-like"/>
</dbReference>
<evidence type="ECO:0000313" key="2">
    <source>
        <dbReference type="EMBL" id="GHH79950.1"/>
    </source>
</evidence>
<gene>
    <name evidence="2" type="ORF">GCM10018781_59130</name>
</gene>
<dbReference type="SUPFAM" id="SSF52317">
    <property type="entry name" value="Class I glutamine amidotransferase-like"/>
    <property type="match status" value="1"/>
</dbReference>
<feature type="domain" description="DJ-1/PfpI" evidence="1">
    <location>
        <begin position="2"/>
        <end position="162"/>
    </location>
</feature>
<dbReference type="PANTHER" id="PTHR43130">
    <property type="entry name" value="ARAC-FAMILY TRANSCRIPTIONAL REGULATOR"/>
    <property type="match status" value="1"/>
</dbReference>
<dbReference type="GeneID" id="95356252"/>
<dbReference type="EMBL" id="BNBO01000044">
    <property type="protein sequence ID" value="GHH79950.1"/>
    <property type="molecule type" value="Genomic_DNA"/>
</dbReference>
<dbReference type="AlphaFoldDB" id="A0A919G9T3"/>
<reference evidence="2" key="1">
    <citation type="journal article" date="2014" name="Int. J. Syst. Evol. Microbiol.">
        <title>Complete genome sequence of Corynebacterium casei LMG S-19264T (=DSM 44701T), isolated from a smear-ripened cheese.</title>
        <authorList>
            <consortium name="US DOE Joint Genome Institute (JGI-PGF)"/>
            <person name="Walter F."/>
            <person name="Albersmeier A."/>
            <person name="Kalinowski J."/>
            <person name="Ruckert C."/>
        </authorList>
    </citation>
    <scope>NUCLEOTIDE SEQUENCE</scope>
    <source>
        <strain evidence="2">JCM 4646</strain>
    </source>
</reference>
<keyword evidence="2" id="KW-0315">Glutamine amidotransferase</keyword>
<sequence>MQIAVLLYDRFTALDAVGPYEVLGRIPGAEVVFAAARPGPVRTDLGTLAVTADAALSEVTSPDVLLVPGGPGTADVLADPATLDWIRQVDAGTTWTTSVCSGSLLLGAAGLLLGRRATSHWISLEHLPAFGAVPTAERVVVDGKYATAAGVSAGIDLALELAGRIAGDETARAIQLVVEYDPRPPYDAGSVATAPAGLVAALRASDLVVGAP</sequence>
<dbReference type="InterPro" id="IPR052158">
    <property type="entry name" value="INH-QAR"/>
</dbReference>
<dbReference type="PANTHER" id="PTHR43130:SF2">
    <property type="entry name" value="DJ-1_PFPI DOMAIN-CONTAINING PROTEIN"/>
    <property type="match status" value="1"/>
</dbReference>
<evidence type="ECO:0000259" key="1">
    <source>
        <dbReference type="Pfam" id="PF01965"/>
    </source>
</evidence>
<dbReference type="RefSeq" id="WP_190213975.1">
    <property type="nucleotide sequence ID" value="NZ_BNBO01000044.1"/>
</dbReference>
<dbReference type="Pfam" id="PF01965">
    <property type="entry name" value="DJ-1_PfpI"/>
    <property type="match status" value="1"/>
</dbReference>
<reference evidence="2" key="2">
    <citation type="submission" date="2020-09" db="EMBL/GenBank/DDBJ databases">
        <authorList>
            <person name="Sun Q."/>
            <person name="Ohkuma M."/>
        </authorList>
    </citation>
    <scope>NUCLEOTIDE SEQUENCE</scope>
    <source>
        <strain evidence="2">JCM 4646</strain>
    </source>
</reference>
<dbReference type="InterPro" id="IPR002818">
    <property type="entry name" value="DJ-1/PfpI"/>
</dbReference>
<comment type="caution">
    <text evidence="2">The sequence shown here is derived from an EMBL/GenBank/DDBJ whole genome shotgun (WGS) entry which is preliminary data.</text>
</comment>
<protein>
    <submittedName>
        <fullName evidence="2">Glutamine amidotransferase</fullName>
    </submittedName>
</protein>
<keyword evidence="3" id="KW-1185">Reference proteome</keyword>